<evidence type="ECO:0000256" key="1">
    <source>
        <dbReference type="ARBA" id="ARBA00004651"/>
    </source>
</evidence>
<feature type="domain" description="ABC transmembrane type-1" evidence="9">
    <location>
        <begin position="15"/>
        <end position="288"/>
    </location>
</feature>
<comment type="subcellular location">
    <subcellularLocation>
        <location evidence="1">Cell membrane</location>
        <topology evidence="1">Multi-pass membrane protein</topology>
    </subcellularLocation>
</comment>
<evidence type="ECO:0000313" key="10">
    <source>
        <dbReference type="EMBL" id="MBE6093339.1"/>
    </source>
</evidence>
<dbReference type="Pfam" id="PF00005">
    <property type="entry name" value="ABC_tran"/>
    <property type="match status" value="1"/>
</dbReference>
<evidence type="ECO:0000256" key="4">
    <source>
        <dbReference type="ARBA" id="ARBA00022840"/>
    </source>
</evidence>
<dbReference type="GO" id="GO:0140359">
    <property type="term" value="F:ABC-type transporter activity"/>
    <property type="evidence" value="ECO:0007669"/>
    <property type="project" value="InterPro"/>
</dbReference>
<dbReference type="InterPro" id="IPR027417">
    <property type="entry name" value="P-loop_NTPase"/>
</dbReference>
<dbReference type="PROSITE" id="PS50893">
    <property type="entry name" value="ABC_TRANSPORTER_2"/>
    <property type="match status" value="1"/>
</dbReference>
<feature type="transmembrane region" description="Helical" evidence="7">
    <location>
        <begin position="48"/>
        <end position="68"/>
    </location>
</feature>
<organism evidence="10 11">
    <name type="scientific">Selenomonas ruminantium</name>
    <dbReference type="NCBI Taxonomy" id="971"/>
    <lineage>
        <taxon>Bacteria</taxon>
        <taxon>Bacillati</taxon>
        <taxon>Bacillota</taxon>
        <taxon>Negativicutes</taxon>
        <taxon>Selenomonadales</taxon>
        <taxon>Selenomonadaceae</taxon>
        <taxon>Selenomonas</taxon>
    </lineage>
</organism>
<sequence>MLKEIWSLLHPLDILLLLLLSLLALLSNLGLLGAAAWLISSAALQPPLYALTLGITAVRALGIGRALLRYGERYFTHKSAFAVLAALRLRLYDTASHLADFPQAAKTKGTLLHDMLTGADILRDFLLRGLLPPLTLLLAVLLVTLLLSPYLSYGIFILPILYLSHCLPLWISPQQSNSSHYRSQLLDFAQGSHELSRAGSLNVAVTQLDQTAKHWQKNLSRDKTRTNRIDFLLGLLRIFAFLWLFILLLTALQQKQLDGIRLCTYLLVLLALLNEFAALPAAARHFRQAQNAAGWLSPHSADTSTSTNSPDVHNLLTVSALEFHYPQGLPVFSALNFSLYPGCHTAIVGDSGSGKTTLACLLAGLWAPTKGSIHYGSAIRPFICTIPQGSFLFAGSIRENFIRLHPAITEDEIQQALQAAQLTAVWQKLPQGLDTPLGENACHLSGGERNRLASALILASSAPVLLFDEPTAGLDLPKANKLLDTILKRADQTGQTIIIITHDLPQLSRFSQVIQLTPSQT</sequence>
<dbReference type="GO" id="GO:0016887">
    <property type="term" value="F:ATP hydrolysis activity"/>
    <property type="evidence" value="ECO:0007669"/>
    <property type="project" value="InterPro"/>
</dbReference>
<dbReference type="PROSITE" id="PS50929">
    <property type="entry name" value="ABC_TM1F"/>
    <property type="match status" value="1"/>
</dbReference>
<evidence type="ECO:0000256" key="3">
    <source>
        <dbReference type="ARBA" id="ARBA00022741"/>
    </source>
</evidence>
<dbReference type="GO" id="GO:0005524">
    <property type="term" value="F:ATP binding"/>
    <property type="evidence" value="ECO:0007669"/>
    <property type="project" value="UniProtKB-KW"/>
</dbReference>
<comment type="caution">
    <text evidence="10">The sequence shown here is derived from an EMBL/GenBank/DDBJ whole genome shotgun (WGS) entry which is preliminary data.</text>
</comment>
<protein>
    <submittedName>
        <fullName evidence="10">ATP-binding cassette domain-containing protein</fullName>
    </submittedName>
</protein>
<dbReference type="InterPro" id="IPR003439">
    <property type="entry name" value="ABC_transporter-like_ATP-bd"/>
</dbReference>
<dbReference type="InterPro" id="IPR036640">
    <property type="entry name" value="ABC1_TM_sf"/>
</dbReference>
<dbReference type="SUPFAM" id="SSF90123">
    <property type="entry name" value="ABC transporter transmembrane region"/>
    <property type="match status" value="1"/>
</dbReference>
<reference evidence="10" key="1">
    <citation type="submission" date="2019-04" db="EMBL/GenBank/DDBJ databases">
        <title>Evolution of Biomass-Degrading Anaerobic Consortia Revealed by Metagenomics.</title>
        <authorList>
            <person name="Peng X."/>
        </authorList>
    </citation>
    <scope>NUCLEOTIDE SEQUENCE</scope>
    <source>
        <strain evidence="10">SIG240</strain>
    </source>
</reference>
<dbReference type="SMART" id="SM00382">
    <property type="entry name" value="AAA"/>
    <property type="match status" value="1"/>
</dbReference>
<evidence type="ECO:0000313" key="11">
    <source>
        <dbReference type="Proteomes" id="UP000761380"/>
    </source>
</evidence>
<proteinExistence type="predicted"/>
<evidence type="ECO:0000256" key="5">
    <source>
        <dbReference type="ARBA" id="ARBA00022989"/>
    </source>
</evidence>
<dbReference type="Gene3D" id="3.40.50.300">
    <property type="entry name" value="P-loop containing nucleotide triphosphate hydrolases"/>
    <property type="match status" value="1"/>
</dbReference>
<dbReference type="SUPFAM" id="SSF52540">
    <property type="entry name" value="P-loop containing nucleoside triphosphate hydrolases"/>
    <property type="match status" value="1"/>
</dbReference>
<evidence type="ECO:0000256" key="7">
    <source>
        <dbReference type="SAM" id="Phobius"/>
    </source>
</evidence>
<dbReference type="AlphaFoldDB" id="A0A927ZY92"/>
<dbReference type="PANTHER" id="PTHR24221:SF654">
    <property type="entry name" value="ATP-BINDING CASSETTE SUB-FAMILY B MEMBER 6"/>
    <property type="match status" value="1"/>
</dbReference>
<evidence type="ECO:0000256" key="6">
    <source>
        <dbReference type="ARBA" id="ARBA00023136"/>
    </source>
</evidence>
<dbReference type="EMBL" id="SVBY01000074">
    <property type="protein sequence ID" value="MBE6093339.1"/>
    <property type="molecule type" value="Genomic_DNA"/>
</dbReference>
<keyword evidence="5 7" id="KW-1133">Transmembrane helix</keyword>
<evidence type="ECO:0000256" key="2">
    <source>
        <dbReference type="ARBA" id="ARBA00022692"/>
    </source>
</evidence>
<keyword evidence="3" id="KW-0547">Nucleotide-binding</keyword>
<feature type="transmembrane region" description="Helical" evidence="7">
    <location>
        <begin position="153"/>
        <end position="172"/>
    </location>
</feature>
<name>A0A927ZY92_SELRU</name>
<dbReference type="InterPro" id="IPR039421">
    <property type="entry name" value="Type_1_exporter"/>
</dbReference>
<feature type="transmembrane region" description="Helical" evidence="7">
    <location>
        <begin position="125"/>
        <end position="147"/>
    </location>
</feature>
<evidence type="ECO:0000259" key="9">
    <source>
        <dbReference type="PROSITE" id="PS50929"/>
    </source>
</evidence>
<feature type="domain" description="ABC transporter" evidence="8">
    <location>
        <begin position="316"/>
        <end position="521"/>
    </location>
</feature>
<dbReference type="InterPro" id="IPR003593">
    <property type="entry name" value="AAA+_ATPase"/>
</dbReference>
<dbReference type="PANTHER" id="PTHR24221">
    <property type="entry name" value="ATP-BINDING CASSETTE SUB-FAMILY B"/>
    <property type="match status" value="1"/>
</dbReference>
<dbReference type="InterPro" id="IPR011527">
    <property type="entry name" value="ABC1_TM_dom"/>
</dbReference>
<evidence type="ECO:0000259" key="8">
    <source>
        <dbReference type="PROSITE" id="PS50893"/>
    </source>
</evidence>
<gene>
    <name evidence="10" type="ORF">E7201_09280</name>
</gene>
<feature type="transmembrane region" description="Helical" evidence="7">
    <location>
        <begin position="231"/>
        <end position="252"/>
    </location>
</feature>
<accession>A0A927ZY92</accession>
<dbReference type="Gene3D" id="1.20.1560.10">
    <property type="entry name" value="ABC transporter type 1, transmembrane domain"/>
    <property type="match status" value="1"/>
</dbReference>
<keyword evidence="4 10" id="KW-0067">ATP-binding</keyword>
<keyword evidence="6 7" id="KW-0472">Membrane</keyword>
<keyword evidence="2 7" id="KW-0812">Transmembrane</keyword>
<dbReference type="Proteomes" id="UP000761380">
    <property type="component" value="Unassembled WGS sequence"/>
</dbReference>
<dbReference type="GO" id="GO:0005886">
    <property type="term" value="C:plasma membrane"/>
    <property type="evidence" value="ECO:0007669"/>
    <property type="project" value="UniProtKB-SubCell"/>
</dbReference>